<evidence type="ECO:0000313" key="3">
    <source>
        <dbReference type="Proteomes" id="UP000231702"/>
    </source>
</evidence>
<keyword evidence="3" id="KW-1185">Reference proteome</keyword>
<dbReference type="EMBL" id="PGTD01000013">
    <property type="protein sequence ID" value="PJE30242.1"/>
    <property type="molecule type" value="Genomic_DNA"/>
</dbReference>
<organism evidence="2 3">
    <name type="scientific">Pseudooceanicola antarcticus</name>
    <dbReference type="NCBI Taxonomy" id="1247613"/>
    <lineage>
        <taxon>Bacteria</taxon>
        <taxon>Pseudomonadati</taxon>
        <taxon>Pseudomonadota</taxon>
        <taxon>Alphaproteobacteria</taxon>
        <taxon>Rhodobacterales</taxon>
        <taxon>Paracoccaceae</taxon>
        <taxon>Pseudooceanicola</taxon>
    </lineage>
</organism>
<feature type="transmembrane region" description="Helical" evidence="1">
    <location>
        <begin position="89"/>
        <end position="107"/>
    </location>
</feature>
<sequence length="200" mass="21079">MLGYSWNHIVCTGGRFLRPSKRFKRRCKVRLSTAFLVIGLLLAIFGVLALNNPFAASLAATTLVGVVFLGSGVVQAWVLFQAGRHKGRFSNGAVAFLTMVAGIWLLANPTAGTISLTLMLGAVFLVVGVVRVLMSVSLRGLPYFWLVLLSGLVSAMIGGVVLLDSAAAVGAVLGMLLGLQLLAEGLGLMAFGLLTRNRGY</sequence>
<keyword evidence="1" id="KW-0812">Transmembrane</keyword>
<gene>
    <name evidence="2" type="ORF">CVM39_05875</name>
</gene>
<feature type="transmembrane region" description="Helical" evidence="1">
    <location>
        <begin position="113"/>
        <end position="134"/>
    </location>
</feature>
<dbReference type="PANTHER" id="PTHR34989:SF1">
    <property type="entry name" value="PROTEIN HDED"/>
    <property type="match status" value="1"/>
</dbReference>
<evidence type="ECO:0008006" key="4">
    <source>
        <dbReference type="Google" id="ProtNLM"/>
    </source>
</evidence>
<reference evidence="2 3" key="1">
    <citation type="journal article" date="2018" name="Int. J. Syst. Evol. Microbiol.">
        <title>Pseudooceanicola lipolyticus sp. nov., a marine alphaproteobacterium, reclassification of Oceanicola flagellatus as Pseudooceanicola flagellatus comb. nov. and emended description of the genus Pseudooceanicola.</title>
        <authorList>
            <person name="Huang M.-M."/>
            <person name="Guo L.-L."/>
            <person name="Wu Y.-H."/>
            <person name="Lai Q.-L."/>
            <person name="Shao Z.-Z."/>
            <person name="Wang C.-S."/>
            <person name="Wu M."/>
            <person name="Xu X.-W."/>
        </authorList>
    </citation>
    <scope>NUCLEOTIDE SEQUENCE [LARGE SCALE GENOMIC DNA]</scope>
    <source>
        <strain evidence="2 3">Ar-45</strain>
    </source>
</reference>
<protein>
    <recommendedName>
        <fullName evidence="4">Acid-resistance membrane protein</fullName>
    </recommendedName>
</protein>
<keyword evidence="1" id="KW-1133">Transmembrane helix</keyword>
<accession>A0ABX4MRA3</accession>
<evidence type="ECO:0000313" key="2">
    <source>
        <dbReference type="EMBL" id="PJE30242.1"/>
    </source>
</evidence>
<feature type="transmembrane region" description="Helical" evidence="1">
    <location>
        <begin position="31"/>
        <end position="50"/>
    </location>
</feature>
<evidence type="ECO:0000256" key="1">
    <source>
        <dbReference type="SAM" id="Phobius"/>
    </source>
</evidence>
<feature type="transmembrane region" description="Helical" evidence="1">
    <location>
        <begin position="56"/>
        <end position="80"/>
    </location>
</feature>
<keyword evidence="1" id="KW-0472">Membrane</keyword>
<dbReference type="InterPro" id="IPR052712">
    <property type="entry name" value="Acid_resist_chaperone_HdeD"/>
</dbReference>
<dbReference type="InterPro" id="IPR005325">
    <property type="entry name" value="DUF308_memb"/>
</dbReference>
<proteinExistence type="predicted"/>
<name>A0ABX4MRA3_9RHOB</name>
<dbReference type="Proteomes" id="UP000231702">
    <property type="component" value="Unassembled WGS sequence"/>
</dbReference>
<comment type="caution">
    <text evidence="2">The sequence shown here is derived from an EMBL/GenBank/DDBJ whole genome shotgun (WGS) entry which is preliminary data.</text>
</comment>
<feature type="transmembrane region" description="Helical" evidence="1">
    <location>
        <begin position="169"/>
        <end position="194"/>
    </location>
</feature>
<feature type="transmembrane region" description="Helical" evidence="1">
    <location>
        <begin position="141"/>
        <end position="163"/>
    </location>
</feature>
<dbReference type="Pfam" id="PF03729">
    <property type="entry name" value="DUF308"/>
    <property type="match status" value="2"/>
</dbReference>
<dbReference type="PANTHER" id="PTHR34989">
    <property type="entry name" value="PROTEIN HDED"/>
    <property type="match status" value="1"/>
</dbReference>